<keyword evidence="1" id="KW-1133">Transmembrane helix</keyword>
<sequence>MLWKFKRAIGLLAFLATLAAIGFGGSYFFTGVMFSSFLWALITGMGTALVASILINWLGFRFLLPRRLLTTLPQKVEEIGLPVVLSTLMIVLFSVSIALGIDVFYYNHNSYIDFAPEALRSAQIASVVLACVMSFLFAIIMDWLGFRVLYKPEENLTQVEKQKRTSRVDDLFASLSDAEIRELRQRLLADEDRLTEDAVYDDERYRDDAWYDERQNPRHKRLQAER</sequence>
<dbReference type="RefSeq" id="WP_195171358.1">
    <property type="nucleotide sequence ID" value="NZ_CP062983.1"/>
</dbReference>
<evidence type="ECO:0000313" key="3">
    <source>
        <dbReference type="Proteomes" id="UP000594468"/>
    </source>
</evidence>
<evidence type="ECO:0000256" key="1">
    <source>
        <dbReference type="SAM" id="Phobius"/>
    </source>
</evidence>
<dbReference type="AlphaFoldDB" id="A0A7S8EAE0"/>
<evidence type="ECO:0000313" key="2">
    <source>
        <dbReference type="EMBL" id="QPC83291.1"/>
    </source>
</evidence>
<keyword evidence="1" id="KW-0472">Membrane</keyword>
<organism evidence="2 3">
    <name type="scientific">Phototrophicus methaneseepsis</name>
    <dbReference type="NCBI Taxonomy" id="2710758"/>
    <lineage>
        <taxon>Bacteria</taxon>
        <taxon>Bacillati</taxon>
        <taxon>Chloroflexota</taxon>
        <taxon>Candidatus Thermofontia</taxon>
        <taxon>Phototrophicales</taxon>
        <taxon>Phototrophicaceae</taxon>
        <taxon>Phototrophicus</taxon>
    </lineage>
</organism>
<accession>A0A7S8EAE0</accession>
<keyword evidence="1" id="KW-0812">Transmembrane</keyword>
<name>A0A7S8EAE0_9CHLR</name>
<protein>
    <submittedName>
        <fullName evidence="2">Uncharacterized protein</fullName>
    </submittedName>
</protein>
<dbReference type="Proteomes" id="UP000594468">
    <property type="component" value="Chromosome"/>
</dbReference>
<feature type="transmembrane region" description="Helical" evidence="1">
    <location>
        <begin position="79"/>
        <end position="101"/>
    </location>
</feature>
<reference evidence="2 3" key="1">
    <citation type="submission" date="2020-02" db="EMBL/GenBank/DDBJ databases">
        <authorList>
            <person name="Zheng R.K."/>
            <person name="Sun C.M."/>
        </authorList>
    </citation>
    <scope>NUCLEOTIDE SEQUENCE [LARGE SCALE GENOMIC DNA]</scope>
    <source>
        <strain evidence="3">rifampicinis</strain>
    </source>
</reference>
<keyword evidence="3" id="KW-1185">Reference proteome</keyword>
<dbReference type="KEGG" id="pmet:G4Y79_02630"/>
<dbReference type="EMBL" id="CP062983">
    <property type="protein sequence ID" value="QPC83291.1"/>
    <property type="molecule type" value="Genomic_DNA"/>
</dbReference>
<feature type="transmembrane region" description="Helical" evidence="1">
    <location>
        <begin position="34"/>
        <end position="58"/>
    </location>
</feature>
<proteinExistence type="predicted"/>
<feature type="transmembrane region" description="Helical" evidence="1">
    <location>
        <begin position="121"/>
        <end position="144"/>
    </location>
</feature>
<gene>
    <name evidence="2" type="ORF">G4Y79_02630</name>
</gene>